<feature type="region of interest" description="Disordered" evidence="1">
    <location>
        <begin position="63"/>
        <end position="83"/>
    </location>
</feature>
<name>A0ABQ7K559_9FUNG</name>
<gene>
    <name evidence="2" type="ORF">BGZ96_006178</name>
</gene>
<accession>A0ABQ7K559</accession>
<keyword evidence="3" id="KW-1185">Reference proteome</keyword>
<organism evidence="2 3">
    <name type="scientific">Linnemannia gamsii</name>
    <dbReference type="NCBI Taxonomy" id="64522"/>
    <lineage>
        <taxon>Eukaryota</taxon>
        <taxon>Fungi</taxon>
        <taxon>Fungi incertae sedis</taxon>
        <taxon>Mucoromycota</taxon>
        <taxon>Mortierellomycotina</taxon>
        <taxon>Mortierellomycetes</taxon>
        <taxon>Mortierellales</taxon>
        <taxon>Mortierellaceae</taxon>
        <taxon>Linnemannia</taxon>
    </lineage>
</organism>
<dbReference type="EMBL" id="JAAAIM010000299">
    <property type="protein sequence ID" value="KAG0290309.1"/>
    <property type="molecule type" value="Genomic_DNA"/>
</dbReference>
<dbReference type="Proteomes" id="UP001194696">
    <property type="component" value="Unassembled WGS sequence"/>
</dbReference>
<evidence type="ECO:0000313" key="2">
    <source>
        <dbReference type="EMBL" id="KAG0290309.1"/>
    </source>
</evidence>
<proteinExistence type="predicted"/>
<sequence length="83" mass="9059">MATDTSFFADTSGTTVAYVEPAASPYSDYSYLHGYDYYNAYDYYNEHFDSIVGSIHDFDATMTPAAGSSSNSNSSSNSPHPQQ</sequence>
<comment type="caution">
    <text evidence="2">The sequence shown here is derived from an EMBL/GenBank/DDBJ whole genome shotgun (WGS) entry which is preliminary data.</text>
</comment>
<reference evidence="2 3" key="1">
    <citation type="journal article" date="2020" name="Fungal Divers.">
        <title>Resolving the Mortierellaceae phylogeny through synthesis of multi-gene phylogenetics and phylogenomics.</title>
        <authorList>
            <person name="Vandepol N."/>
            <person name="Liber J."/>
            <person name="Desiro A."/>
            <person name="Na H."/>
            <person name="Kennedy M."/>
            <person name="Barry K."/>
            <person name="Grigoriev I.V."/>
            <person name="Miller A.N."/>
            <person name="O'Donnell K."/>
            <person name="Stajich J.E."/>
            <person name="Bonito G."/>
        </authorList>
    </citation>
    <scope>NUCLEOTIDE SEQUENCE [LARGE SCALE GENOMIC DNA]</scope>
    <source>
        <strain evidence="2 3">AD045</strain>
    </source>
</reference>
<feature type="compositionally biased region" description="Low complexity" evidence="1">
    <location>
        <begin position="68"/>
        <end position="83"/>
    </location>
</feature>
<evidence type="ECO:0000313" key="3">
    <source>
        <dbReference type="Proteomes" id="UP001194696"/>
    </source>
</evidence>
<protein>
    <submittedName>
        <fullName evidence="2">Uncharacterized protein</fullName>
    </submittedName>
</protein>
<evidence type="ECO:0000256" key="1">
    <source>
        <dbReference type="SAM" id="MobiDB-lite"/>
    </source>
</evidence>